<proteinExistence type="predicted"/>
<gene>
    <name evidence="1" type="ORF">RR42_m1455</name>
</gene>
<dbReference type="RefSeq" id="WP_043345181.1">
    <property type="nucleotide sequence ID" value="NZ_CP010536.1"/>
</dbReference>
<dbReference type="OrthoDB" id="8702901at2"/>
<dbReference type="AlphaFoldDB" id="A0A0C4YDM1"/>
<dbReference type="Proteomes" id="UP000031843">
    <property type="component" value="Chromosome main"/>
</dbReference>
<dbReference type="KEGG" id="cbw:RR42_m1455"/>
<sequence>MNPRIYKKHAKRAIELLRSHGGWGRDMDSDVFGHDPTEGDHPGCIGALKGTPVIGYMSGYYEPEYEEHCPLDLWLECHYWTYVVPEGFDGNWRDVPKVTLQLRRERISTKAIAPGWRWRGGVATRIKAGHQALQGGAA</sequence>
<organism evidence="1 2">
    <name type="scientific">Cupriavidus basilensis</name>
    <dbReference type="NCBI Taxonomy" id="68895"/>
    <lineage>
        <taxon>Bacteria</taxon>
        <taxon>Pseudomonadati</taxon>
        <taxon>Pseudomonadota</taxon>
        <taxon>Betaproteobacteria</taxon>
        <taxon>Burkholderiales</taxon>
        <taxon>Burkholderiaceae</taxon>
        <taxon>Cupriavidus</taxon>
    </lineage>
</organism>
<protein>
    <submittedName>
        <fullName evidence="1">Uncharacterized protein</fullName>
    </submittedName>
</protein>
<accession>A0A0C4YDM1</accession>
<dbReference type="STRING" id="68895.RR42_m1455"/>
<evidence type="ECO:0000313" key="2">
    <source>
        <dbReference type="Proteomes" id="UP000031843"/>
    </source>
</evidence>
<reference evidence="1 2" key="1">
    <citation type="journal article" date="2015" name="Genome Announc.">
        <title>Complete Genome Sequence of Cupriavidus basilensis 4G11, Isolated from the Oak Ridge Field Research Center Site.</title>
        <authorList>
            <person name="Ray J."/>
            <person name="Waters R.J."/>
            <person name="Skerker J.M."/>
            <person name="Kuehl J.V."/>
            <person name="Price M.N."/>
            <person name="Huang J."/>
            <person name="Chakraborty R."/>
            <person name="Arkin A.P."/>
            <person name="Deutschbauer A."/>
        </authorList>
    </citation>
    <scope>NUCLEOTIDE SEQUENCE [LARGE SCALE GENOMIC DNA]</scope>
    <source>
        <strain evidence="1">4G11</strain>
    </source>
</reference>
<name>A0A0C4YDM1_9BURK</name>
<evidence type="ECO:0000313" key="1">
    <source>
        <dbReference type="EMBL" id="AJG18856.1"/>
    </source>
</evidence>
<keyword evidence="2" id="KW-1185">Reference proteome</keyword>
<dbReference type="EMBL" id="CP010536">
    <property type="protein sequence ID" value="AJG18856.1"/>
    <property type="molecule type" value="Genomic_DNA"/>
</dbReference>